<keyword evidence="6" id="KW-1185">Reference proteome</keyword>
<dbReference type="Pfam" id="PF01234">
    <property type="entry name" value="NNMT_PNMT_TEMT"/>
    <property type="match status" value="1"/>
</dbReference>
<dbReference type="GO" id="GO:0005829">
    <property type="term" value="C:cytosol"/>
    <property type="evidence" value="ECO:0007669"/>
    <property type="project" value="TreeGrafter"/>
</dbReference>
<protein>
    <recommendedName>
        <fullName evidence="7">Phenylethanolamine N-methyltransferase</fullName>
    </recommendedName>
</protein>
<evidence type="ECO:0000313" key="5">
    <source>
        <dbReference type="EMBL" id="KAJ8414323.1"/>
    </source>
</evidence>
<keyword evidence="2" id="KW-0489">Methyltransferase</keyword>
<dbReference type="AlphaFoldDB" id="A0AAD7T4R9"/>
<gene>
    <name evidence="5" type="ORF">AAFF_G00051930</name>
</gene>
<dbReference type="InterPro" id="IPR029063">
    <property type="entry name" value="SAM-dependent_MTases_sf"/>
</dbReference>
<dbReference type="GO" id="GO:0032259">
    <property type="term" value="P:methylation"/>
    <property type="evidence" value="ECO:0007669"/>
    <property type="project" value="UniProtKB-KW"/>
</dbReference>
<evidence type="ECO:0000256" key="3">
    <source>
        <dbReference type="ARBA" id="ARBA00022679"/>
    </source>
</evidence>
<dbReference type="SUPFAM" id="SSF53335">
    <property type="entry name" value="S-adenosyl-L-methionine-dependent methyltransferases"/>
    <property type="match status" value="1"/>
</dbReference>
<evidence type="ECO:0000256" key="1">
    <source>
        <dbReference type="ARBA" id="ARBA00007996"/>
    </source>
</evidence>
<keyword evidence="4" id="KW-0949">S-adenosyl-L-methionine</keyword>
<dbReference type="EMBL" id="JAINUG010000013">
    <property type="protein sequence ID" value="KAJ8414323.1"/>
    <property type="molecule type" value="Genomic_DNA"/>
</dbReference>
<evidence type="ECO:0008006" key="7">
    <source>
        <dbReference type="Google" id="ProtNLM"/>
    </source>
</evidence>
<dbReference type="FunFam" id="3.40.50.150:FF:000065">
    <property type="entry name" value="Phenylethanolamine N-methyltransferase"/>
    <property type="match status" value="1"/>
</dbReference>
<dbReference type="PROSITE" id="PS51681">
    <property type="entry name" value="SAM_MT_NNMT_PNMT_TEMT"/>
    <property type="match status" value="1"/>
</dbReference>
<reference evidence="5" key="1">
    <citation type="journal article" date="2023" name="Science">
        <title>Genome structures resolve the early diversification of teleost fishes.</title>
        <authorList>
            <person name="Parey E."/>
            <person name="Louis A."/>
            <person name="Montfort J."/>
            <person name="Bouchez O."/>
            <person name="Roques C."/>
            <person name="Iampietro C."/>
            <person name="Lluch J."/>
            <person name="Castinel A."/>
            <person name="Donnadieu C."/>
            <person name="Desvignes T."/>
            <person name="Floi Bucao C."/>
            <person name="Jouanno E."/>
            <person name="Wen M."/>
            <person name="Mejri S."/>
            <person name="Dirks R."/>
            <person name="Jansen H."/>
            <person name="Henkel C."/>
            <person name="Chen W.J."/>
            <person name="Zahm M."/>
            <person name="Cabau C."/>
            <person name="Klopp C."/>
            <person name="Thompson A.W."/>
            <person name="Robinson-Rechavi M."/>
            <person name="Braasch I."/>
            <person name="Lecointre G."/>
            <person name="Bobe J."/>
            <person name="Postlethwait J.H."/>
            <person name="Berthelot C."/>
            <person name="Roest Crollius H."/>
            <person name="Guiguen Y."/>
        </authorList>
    </citation>
    <scope>NUCLEOTIDE SEQUENCE</scope>
    <source>
        <strain evidence="5">NC1722</strain>
    </source>
</reference>
<evidence type="ECO:0000256" key="4">
    <source>
        <dbReference type="ARBA" id="ARBA00022691"/>
    </source>
</evidence>
<evidence type="ECO:0000313" key="6">
    <source>
        <dbReference type="Proteomes" id="UP001221898"/>
    </source>
</evidence>
<sequence length="323" mass="35414">MASVPGAGDALGLSAIRRTDSLPHFFTNKRMDALTEKRKKADRGMERGRVEDKEQGMRDSVAAMARCYRGFNPTAYLQYNYTPPRADFSRDDSIVLWKLGCLHRAFTEGDVVGETLVDVGSGPTLYQVLSGCEVFGRVVLTDFLDVNRRELRRWLGEEEGSFDWTPYLQHVCKLEGRGPSAWQEKAARLRSVVTEILPIDVHQPSPLPPGALPSPGADCLVSSFCLESVSPDLASFTRALGHVSALLRPGGHLLLIGALGESYYMGGPGVRIPVVPLDEAQVCASLRASSYALLHLSTYTLPPDMRVGVDDVTGIFFVKARKM</sequence>
<organism evidence="5 6">
    <name type="scientific">Aldrovandia affinis</name>
    <dbReference type="NCBI Taxonomy" id="143900"/>
    <lineage>
        <taxon>Eukaryota</taxon>
        <taxon>Metazoa</taxon>
        <taxon>Chordata</taxon>
        <taxon>Craniata</taxon>
        <taxon>Vertebrata</taxon>
        <taxon>Euteleostomi</taxon>
        <taxon>Actinopterygii</taxon>
        <taxon>Neopterygii</taxon>
        <taxon>Teleostei</taxon>
        <taxon>Notacanthiformes</taxon>
        <taxon>Halosauridae</taxon>
        <taxon>Aldrovandia</taxon>
    </lineage>
</organism>
<dbReference type="Gene3D" id="3.40.50.150">
    <property type="entry name" value="Vaccinia Virus protein VP39"/>
    <property type="match status" value="1"/>
</dbReference>
<dbReference type="InterPro" id="IPR000940">
    <property type="entry name" value="NNMT_TEMT_trans"/>
</dbReference>
<keyword evidence="3" id="KW-0808">Transferase</keyword>
<evidence type="ECO:0000256" key="2">
    <source>
        <dbReference type="ARBA" id="ARBA00022603"/>
    </source>
</evidence>
<dbReference type="PANTHER" id="PTHR10867">
    <property type="entry name" value="NNMT/PNMT/TEMT FAMILY MEMBER"/>
    <property type="match status" value="1"/>
</dbReference>
<dbReference type="PANTHER" id="PTHR10867:SF18">
    <property type="entry name" value="PHENYLETHANOLAMINE N-METHYLTRANSFERASE"/>
    <property type="match status" value="1"/>
</dbReference>
<name>A0AAD7T4R9_9TELE</name>
<comment type="similarity">
    <text evidence="1">Belongs to the class I-like SAM-binding methyltransferase superfamily. NNMT/PNMT/TEMT family.</text>
</comment>
<dbReference type="GO" id="GO:0004603">
    <property type="term" value="F:phenylethanolamine N-methyltransferase activity"/>
    <property type="evidence" value="ECO:0007669"/>
    <property type="project" value="TreeGrafter"/>
</dbReference>
<comment type="caution">
    <text evidence="5">The sequence shown here is derived from an EMBL/GenBank/DDBJ whole genome shotgun (WGS) entry which is preliminary data.</text>
</comment>
<accession>A0AAD7T4R9</accession>
<dbReference type="Proteomes" id="UP001221898">
    <property type="component" value="Unassembled WGS sequence"/>
</dbReference>
<proteinExistence type="inferred from homology"/>